<name>A0AAJ0BSV2_9PEZI</name>
<gene>
    <name evidence="2" type="ORF">QBC33DRAFT_212635</name>
</gene>
<sequence length="483" mass="53538">MRCEFPIPLTADNSIFDTTVSLEHSASALFELDGRSCSGNKMPVVCRTSSTLWLPVEALPAFQGIPPSQSGSWKHLLLSNLFETFSEATAEHLAILGFECDGIEPGFELAAAEQRNKTETISLPFFVADFDEYTHEPCRCSTADICHLSRLRAGTVCAAALNVFHRLAEIAFVEDQEHLRILTPVPPMVTMTFCAQHVRIWIAHRKKYGSPCKIDCIWKGDMTRLRDLVELKAIFGNISTWATSEFRNGISDYVSRWKDRFPLALSDEDEDEDEEIKFLITKVGNLKISRTNSLRFSNQPSVAETAAHEGHQPQTGDASNKTNDPDIMIIVESTEGPPEPDSLPTPASPSSTRKETTTFPPSRLDTPRPSRPRGNSTGTNISRDSNPSSSFQLSSEARGNTGMSTHGDTLQVRKLRSQRPRSFDASEFEGAKFAFDVSPTRSESHGRLGARRNHVRIFSGHDLDAEEFTFIARASDALVPEST</sequence>
<reference evidence="2" key="1">
    <citation type="submission" date="2023-06" db="EMBL/GenBank/DDBJ databases">
        <title>Genome-scale phylogeny and comparative genomics of the fungal order Sordariales.</title>
        <authorList>
            <consortium name="Lawrence Berkeley National Laboratory"/>
            <person name="Hensen N."/>
            <person name="Bonometti L."/>
            <person name="Westerberg I."/>
            <person name="Brannstrom I.O."/>
            <person name="Guillou S."/>
            <person name="Cros-Aarteil S."/>
            <person name="Calhoun S."/>
            <person name="Haridas S."/>
            <person name="Kuo A."/>
            <person name="Mondo S."/>
            <person name="Pangilinan J."/>
            <person name="Riley R."/>
            <person name="Labutti K."/>
            <person name="Andreopoulos B."/>
            <person name="Lipzen A."/>
            <person name="Chen C."/>
            <person name="Yanf M."/>
            <person name="Daum C."/>
            <person name="Ng V."/>
            <person name="Clum A."/>
            <person name="Steindorff A."/>
            <person name="Ohm R."/>
            <person name="Martin F."/>
            <person name="Silar P."/>
            <person name="Natvig D."/>
            <person name="Lalanne C."/>
            <person name="Gautier V."/>
            <person name="Ament-Velasquez S.L."/>
            <person name="Kruys A."/>
            <person name="Hutchinson M.I."/>
            <person name="Powell A.J."/>
            <person name="Barry K."/>
            <person name="Miller A.N."/>
            <person name="Grigoriev I.V."/>
            <person name="Debuchy R."/>
            <person name="Gladieux P."/>
            <person name="Thoren M.H."/>
            <person name="Johannesson H."/>
        </authorList>
    </citation>
    <scope>NUCLEOTIDE SEQUENCE</scope>
    <source>
        <strain evidence="2">8032-3</strain>
    </source>
</reference>
<evidence type="ECO:0000256" key="1">
    <source>
        <dbReference type="SAM" id="MobiDB-lite"/>
    </source>
</evidence>
<feature type="compositionally biased region" description="Polar residues" evidence="1">
    <location>
        <begin position="312"/>
        <end position="322"/>
    </location>
</feature>
<evidence type="ECO:0000313" key="2">
    <source>
        <dbReference type="EMBL" id="KAK1763854.1"/>
    </source>
</evidence>
<dbReference type="Proteomes" id="UP001244011">
    <property type="component" value="Unassembled WGS sequence"/>
</dbReference>
<keyword evidence="3" id="KW-1185">Reference proteome</keyword>
<dbReference type="RefSeq" id="XP_060280067.1">
    <property type="nucleotide sequence ID" value="XM_060422681.1"/>
</dbReference>
<dbReference type="AlphaFoldDB" id="A0AAJ0BSV2"/>
<accession>A0AAJ0BSV2</accession>
<protein>
    <submittedName>
        <fullName evidence="2">Uncharacterized protein</fullName>
    </submittedName>
</protein>
<feature type="compositionally biased region" description="Polar residues" evidence="1">
    <location>
        <begin position="373"/>
        <end position="408"/>
    </location>
</feature>
<evidence type="ECO:0000313" key="3">
    <source>
        <dbReference type="Proteomes" id="UP001244011"/>
    </source>
</evidence>
<comment type="caution">
    <text evidence="2">The sequence shown here is derived from an EMBL/GenBank/DDBJ whole genome shotgun (WGS) entry which is preliminary data.</text>
</comment>
<feature type="compositionally biased region" description="Pro residues" evidence="1">
    <location>
        <begin position="337"/>
        <end position="347"/>
    </location>
</feature>
<dbReference type="GeneID" id="85305868"/>
<proteinExistence type="predicted"/>
<organism evidence="2 3">
    <name type="scientific">Phialemonium atrogriseum</name>
    <dbReference type="NCBI Taxonomy" id="1093897"/>
    <lineage>
        <taxon>Eukaryota</taxon>
        <taxon>Fungi</taxon>
        <taxon>Dikarya</taxon>
        <taxon>Ascomycota</taxon>
        <taxon>Pezizomycotina</taxon>
        <taxon>Sordariomycetes</taxon>
        <taxon>Sordariomycetidae</taxon>
        <taxon>Cephalothecales</taxon>
        <taxon>Cephalothecaceae</taxon>
        <taxon>Phialemonium</taxon>
    </lineage>
</organism>
<feature type="region of interest" description="Disordered" evidence="1">
    <location>
        <begin position="297"/>
        <end position="411"/>
    </location>
</feature>
<dbReference type="EMBL" id="MU839024">
    <property type="protein sequence ID" value="KAK1763854.1"/>
    <property type="molecule type" value="Genomic_DNA"/>
</dbReference>